<dbReference type="Proteomes" id="UP000472755">
    <property type="component" value="Unassembled WGS sequence"/>
</dbReference>
<dbReference type="InterPro" id="IPR013324">
    <property type="entry name" value="RNA_pol_sigma_r3/r4-like"/>
</dbReference>
<comment type="caution">
    <text evidence="1">The sequence shown here is derived from an EMBL/GenBank/DDBJ whole genome shotgun (WGS) entry which is preliminary data.</text>
</comment>
<protein>
    <submittedName>
        <fullName evidence="1">Sigma-70 family RNA polymerase sigma factor</fullName>
    </submittedName>
</protein>
<name>A0A6L6LVY3_9FIRM</name>
<accession>A0A6L6LVY3</accession>
<evidence type="ECO:0000313" key="1">
    <source>
        <dbReference type="EMBL" id="MTS29002.1"/>
    </source>
</evidence>
<dbReference type="Gene3D" id="1.10.10.10">
    <property type="entry name" value="Winged helix-like DNA-binding domain superfamily/Winged helix DNA-binding domain"/>
    <property type="match status" value="1"/>
</dbReference>
<evidence type="ECO:0000313" key="2">
    <source>
        <dbReference type="Proteomes" id="UP000472755"/>
    </source>
</evidence>
<sequence length="139" mass="16809">MAYNHRKAELEWLSWKEKEEKQLRELGVDEDTIQRLHTYDCQQFNKERQYQQRWQDEPNQIEKQIESEPSVYTVEALLDEIENMQLWEVLKKADKLTLEMLVMRMQGFSSRDISHSTGVPELAINNRIARLRKKLKKFL</sequence>
<dbReference type="AlphaFoldDB" id="A0A6L6LVY3"/>
<proteinExistence type="predicted"/>
<gene>
    <name evidence="1" type="ORF">GMD59_17180</name>
</gene>
<reference evidence="1 2" key="1">
    <citation type="journal article" date="2019" name="Nat. Med.">
        <title>A library of human gut bacterial isolates paired with longitudinal multiomics data enables mechanistic microbiome research.</title>
        <authorList>
            <person name="Poyet M."/>
            <person name="Groussin M."/>
            <person name="Gibbons S.M."/>
            <person name="Avila-Pacheco J."/>
            <person name="Jiang X."/>
            <person name="Kearney S.M."/>
            <person name="Perrotta A.R."/>
            <person name="Berdy B."/>
            <person name="Zhao S."/>
            <person name="Lieberman T.D."/>
            <person name="Swanson P.K."/>
            <person name="Smith M."/>
            <person name="Roesemann S."/>
            <person name="Alexander J.E."/>
            <person name="Rich S.A."/>
            <person name="Livny J."/>
            <person name="Vlamakis H."/>
            <person name="Clish C."/>
            <person name="Bullock K."/>
            <person name="Deik A."/>
            <person name="Scott J."/>
            <person name="Pierce K.A."/>
            <person name="Xavier R.J."/>
            <person name="Alm E.J."/>
        </authorList>
    </citation>
    <scope>NUCLEOTIDE SEQUENCE [LARGE SCALE GENOMIC DNA]</scope>
    <source>
        <strain evidence="1 2">BIOML-A4</strain>
    </source>
</reference>
<dbReference type="EMBL" id="WMZU01000044">
    <property type="protein sequence ID" value="MTS29002.1"/>
    <property type="molecule type" value="Genomic_DNA"/>
</dbReference>
<dbReference type="SUPFAM" id="SSF88659">
    <property type="entry name" value="Sigma3 and sigma4 domains of RNA polymerase sigma factors"/>
    <property type="match status" value="1"/>
</dbReference>
<dbReference type="InterPro" id="IPR036388">
    <property type="entry name" value="WH-like_DNA-bd_sf"/>
</dbReference>
<organism evidence="1 2">
    <name type="scientific">Ruthenibacterium lactatiformans</name>
    <dbReference type="NCBI Taxonomy" id="1550024"/>
    <lineage>
        <taxon>Bacteria</taxon>
        <taxon>Bacillati</taxon>
        <taxon>Bacillota</taxon>
        <taxon>Clostridia</taxon>
        <taxon>Eubacteriales</taxon>
        <taxon>Oscillospiraceae</taxon>
        <taxon>Ruthenibacterium</taxon>
    </lineage>
</organism>